<evidence type="ECO:0000313" key="3">
    <source>
        <dbReference type="EMBL" id="KAF8733369.1"/>
    </source>
</evidence>
<feature type="chain" id="PRO_5032824123" description="Pectinesterase inhibitor domain-containing protein" evidence="2">
    <location>
        <begin position="26"/>
        <end position="185"/>
    </location>
</feature>
<evidence type="ECO:0000256" key="1">
    <source>
        <dbReference type="ARBA" id="ARBA00022729"/>
    </source>
</evidence>
<comment type="caution">
    <text evidence="3">The sequence shown here is derived from an EMBL/GenBank/DDBJ whole genome shotgun (WGS) entry which is preliminary data.</text>
</comment>
<keyword evidence="1 2" id="KW-0732">Signal</keyword>
<dbReference type="OrthoDB" id="689791at2759"/>
<reference evidence="3" key="1">
    <citation type="submission" date="2020-07" db="EMBL/GenBank/DDBJ databases">
        <title>Genome sequence and genetic diversity analysis of an under-domesticated orphan crop, white fonio (Digitaria exilis).</title>
        <authorList>
            <person name="Bennetzen J.L."/>
            <person name="Chen S."/>
            <person name="Ma X."/>
            <person name="Wang X."/>
            <person name="Yssel A.E.J."/>
            <person name="Chaluvadi S.R."/>
            <person name="Johnson M."/>
            <person name="Gangashetty P."/>
            <person name="Hamidou F."/>
            <person name="Sanogo M.D."/>
            <person name="Zwaenepoel A."/>
            <person name="Wallace J."/>
            <person name="Van De Peer Y."/>
            <person name="Van Deynze A."/>
        </authorList>
    </citation>
    <scope>NUCLEOTIDE SEQUENCE</scope>
    <source>
        <tissue evidence="3">Leaves</tissue>
    </source>
</reference>
<dbReference type="AlphaFoldDB" id="A0A835FBB2"/>
<accession>A0A835FBB2</accession>
<dbReference type="PANTHER" id="PTHR35357">
    <property type="entry name" value="OS02G0537100 PROTEIN"/>
    <property type="match status" value="1"/>
</dbReference>
<feature type="signal peptide" evidence="2">
    <location>
        <begin position="1"/>
        <end position="25"/>
    </location>
</feature>
<keyword evidence="4" id="KW-1185">Reference proteome</keyword>
<dbReference type="Proteomes" id="UP000636709">
    <property type="component" value="Unassembled WGS sequence"/>
</dbReference>
<sequence>MTNSLTATLLILAAALVLCCGVASAAGDTVADSCAAIRDFVDASFCEARLRSVPGAATADRHAHLLMAADLAAASGATAGDAAARMASAGAGDPAAQDALRACGFLYGSASVPALRLMRGYAAARSWGAARSLLMLTGYAGIGCDAALGGGGGAAGTTMAGVDHEFHQLSAMATALLNAVANGGR</sequence>
<dbReference type="PANTHER" id="PTHR35357:SF4">
    <property type="entry name" value="PECTINESTERASE INHIBITOR DOMAIN CONTAINING PROTEIN"/>
    <property type="match status" value="1"/>
</dbReference>
<organism evidence="3 4">
    <name type="scientific">Digitaria exilis</name>
    <dbReference type="NCBI Taxonomy" id="1010633"/>
    <lineage>
        <taxon>Eukaryota</taxon>
        <taxon>Viridiplantae</taxon>
        <taxon>Streptophyta</taxon>
        <taxon>Embryophyta</taxon>
        <taxon>Tracheophyta</taxon>
        <taxon>Spermatophyta</taxon>
        <taxon>Magnoliopsida</taxon>
        <taxon>Liliopsida</taxon>
        <taxon>Poales</taxon>
        <taxon>Poaceae</taxon>
        <taxon>PACMAD clade</taxon>
        <taxon>Panicoideae</taxon>
        <taxon>Panicodae</taxon>
        <taxon>Paniceae</taxon>
        <taxon>Anthephorinae</taxon>
        <taxon>Digitaria</taxon>
    </lineage>
</organism>
<dbReference type="SUPFAM" id="SSF101148">
    <property type="entry name" value="Plant invertase/pectin methylesterase inhibitor"/>
    <property type="match status" value="1"/>
</dbReference>
<proteinExistence type="predicted"/>
<evidence type="ECO:0000256" key="2">
    <source>
        <dbReference type="SAM" id="SignalP"/>
    </source>
</evidence>
<evidence type="ECO:0008006" key="5">
    <source>
        <dbReference type="Google" id="ProtNLM"/>
    </source>
</evidence>
<dbReference type="Gene3D" id="1.20.140.40">
    <property type="entry name" value="Invertase/pectin methylesterase inhibitor family protein"/>
    <property type="match status" value="1"/>
</dbReference>
<evidence type="ECO:0000313" key="4">
    <source>
        <dbReference type="Proteomes" id="UP000636709"/>
    </source>
</evidence>
<dbReference type="InterPro" id="IPR035513">
    <property type="entry name" value="Invertase/methylesterase_inhib"/>
</dbReference>
<gene>
    <name evidence="3" type="ORF">HU200_014976</name>
</gene>
<protein>
    <recommendedName>
        <fullName evidence="5">Pectinesterase inhibitor domain-containing protein</fullName>
    </recommendedName>
</protein>
<dbReference type="EMBL" id="JACEFO010001601">
    <property type="protein sequence ID" value="KAF8733369.1"/>
    <property type="molecule type" value="Genomic_DNA"/>
</dbReference>
<name>A0A835FBB2_9POAL</name>